<dbReference type="Proteomes" id="UP000543224">
    <property type="component" value="Unassembled WGS sequence"/>
</dbReference>
<proteinExistence type="inferred from homology"/>
<dbReference type="Pfam" id="PF13416">
    <property type="entry name" value="SBP_bac_8"/>
    <property type="match status" value="1"/>
</dbReference>
<dbReference type="Gene3D" id="3.40.190.10">
    <property type="entry name" value="Periplasmic binding protein-like II"/>
    <property type="match status" value="1"/>
</dbReference>
<evidence type="ECO:0000313" key="8">
    <source>
        <dbReference type="Proteomes" id="UP000591948"/>
    </source>
</evidence>
<dbReference type="PROSITE" id="PS51257">
    <property type="entry name" value="PROKAR_LIPOPROTEIN"/>
    <property type="match status" value="1"/>
</dbReference>
<name>A0A6V8QDZ9_9ACTN</name>
<dbReference type="SUPFAM" id="SSF53850">
    <property type="entry name" value="Periplasmic binding protein-like II"/>
    <property type="match status" value="1"/>
</dbReference>
<dbReference type="PANTHER" id="PTHR43649:SF34">
    <property type="entry name" value="ABC TRANSPORTER PERIPLASMIC-BINDING PROTEIN YCJN-RELATED"/>
    <property type="match status" value="1"/>
</dbReference>
<accession>A0A6V8QDZ9</accession>
<keyword evidence="3 4" id="KW-0732">Signal</keyword>
<dbReference type="InterPro" id="IPR050490">
    <property type="entry name" value="Bact_solute-bd_prot1"/>
</dbReference>
<comment type="caution">
    <text evidence="5">The sequence shown here is derived from an EMBL/GenBank/DDBJ whole genome shotgun (WGS) entry which is preliminary data.</text>
</comment>
<protein>
    <submittedName>
        <fullName evidence="5">Multiple sugar transport system substrate-binding protein</fullName>
    </submittedName>
</protein>
<evidence type="ECO:0000256" key="3">
    <source>
        <dbReference type="ARBA" id="ARBA00022729"/>
    </source>
</evidence>
<dbReference type="EMBL" id="BLRY01000051">
    <property type="protein sequence ID" value="GFP27641.1"/>
    <property type="molecule type" value="Genomic_DNA"/>
</dbReference>
<dbReference type="PANTHER" id="PTHR43649">
    <property type="entry name" value="ARABINOSE-BINDING PROTEIN-RELATED"/>
    <property type="match status" value="1"/>
</dbReference>
<evidence type="ECO:0000256" key="1">
    <source>
        <dbReference type="ARBA" id="ARBA00008520"/>
    </source>
</evidence>
<comment type="similarity">
    <text evidence="1">Belongs to the bacterial solute-binding protein 1 family.</text>
</comment>
<evidence type="ECO:0000256" key="2">
    <source>
        <dbReference type="ARBA" id="ARBA00022448"/>
    </source>
</evidence>
<feature type="chain" id="PRO_5044656102" evidence="4">
    <location>
        <begin position="26"/>
        <end position="533"/>
    </location>
</feature>
<evidence type="ECO:0000313" key="5">
    <source>
        <dbReference type="EMBL" id="GFP25576.1"/>
    </source>
</evidence>
<sequence length="533" mass="59969">MKQLGVLACVISVLVVGLIVGCAPAPPPEAPAEEATPEETVAEEVTTPEEAQPWKGKTITILVIAEGPEAGISGPFYHFRDEWQNMTGAKLEIAEFPFGELHTKIFTDLTTGAGQYDIFVIGTWEYGDLIASNGIIPTDQYYDDPRFPKWPKDLPPSVESLYTWEGKWYGVPNDSDGQVLYYRKDILTDPKWQEEFKRAKGYDLPVPPETWDQLYDITSFFNGKDWNGDGESDSGIAMHLKVGGQGMFHFMSLSAPFVTLPGPKVDNVHNTYWFDFETMEPIINEPGHVRALEFLQKLAKTGPEAQLGWTLGEAWDYFLRGKAVVTFSWGDVGALAQDPERSQIKGKLGVSILPGVYEVYDRGAKKFVELEQPNVVGNTTGGTWHGVISSLSKNPDLAYHLLAFHATVEKSRYYAYQGWEGVDIGRKNQFIEPYGDNTLDGFLEAGWNENDILEYNKAYYDNFYAKTTLPYLRIPGSFEYWTALDQALSRAMIGELSAKEALDRAAEDFRNITERLGKEKQLQVYRHSFGYEK</sequence>
<evidence type="ECO:0000313" key="7">
    <source>
        <dbReference type="Proteomes" id="UP000543224"/>
    </source>
</evidence>
<dbReference type="Proteomes" id="UP000591948">
    <property type="component" value="Unassembled WGS sequence"/>
</dbReference>
<evidence type="ECO:0000256" key="4">
    <source>
        <dbReference type="SAM" id="SignalP"/>
    </source>
</evidence>
<dbReference type="RefSeq" id="WP_176233407.1">
    <property type="nucleotide sequence ID" value="NZ_BLRY01000051.1"/>
</dbReference>
<keyword evidence="2" id="KW-0813">Transport</keyword>
<gene>
    <name evidence="5" type="ORF">HKBW3S25_01056</name>
    <name evidence="6" type="ORF">HKBW3S33_01052</name>
</gene>
<organism evidence="5 7">
    <name type="scientific">Candidatus Hakubella thermalkaliphila</name>
    <dbReference type="NCBI Taxonomy" id="2754717"/>
    <lineage>
        <taxon>Bacteria</taxon>
        <taxon>Bacillati</taxon>
        <taxon>Actinomycetota</taxon>
        <taxon>Actinomycetota incertae sedis</taxon>
        <taxon>Candidatus Hakubellales</taxon>
        <taxon>Candidatus Hakubellaceae</taxon>
        <taxon>Candidatus Hakubella</taxon>
    </lineage>
</organism>
<dbReference type="AlphaFoldDB" id="A0A6V8QDZ9"/>
<keyword evidence="8" id="KW-1185">Reference proteome</keyword>
<keyword evidence="5" id="KW-0762">Sugar transport</keyword>
<dbReference type="EMBL" id="BLRX01000128">
    <property type="protein sequence ID" value="GFP25576.1"/>
    <property type="molecule type" value="Genomic_DNA"/>
</dbReference>
<feature type="signal peptide" evidence="4">
    <location>
        <begin position="1"/>
        <end position="25"/>
    </location>
</feature>
<reference evidence="7 8" key="1">
    <citation type="journal article" date="2020" name="Front. Microbiol.">
        <title>Single-cell genomics of novel Actinobacteria with the Wood-Ljungdahl pathway discovered in a serpentinizing system.</title>
        <authorList>
            <person name="Merino N."/>
            <person name="Kawai M."/>
            <person name="Boyd E.S."/>
            <person name="Colman D.R."/>
            <person name="McGlynn S.E."/>
            <person name="Nealson K.H."/>
            <person name="Kurokawa K."/>
            <person name="Hongoh Y."/>
        </authorList>
    </citation>
    <scope>NUCLEOTIDE SEQUENCE [LARGE SCALE GENOMIC DNA]</scope>
    <source>
        <strain evidence="5 7">S25</strain>
        <strain evidence="6 8">S33</strain>
    </source>
</reference>
<dbReference type="InterPro" id="IPR006059">
    <property type="entry name" value="SBP"/>
</dbReference>
<evidence type="ECO:0000313" key="6">
    <source>
        <dbReference type="EMBL" id="GFP27641.1"/>
    </source>
</evidence>